<dbReference type="GO" id="GO:0033588">
    <property type="term" value="C:elongator holoenzyme complex"/>
    <property type="evidence" value="ECO:0007669"/>
    <property type="project" value="InterPro"/>
</dbReference>
<dbReference type="CDD" id="cd19495">
    <property type="entry name" value="Elp6"/>
    <property type="match status" value="1"/>
</dbReference>
<protein>
    <submittedName>
        <fullName evidence="3">Piso0_000171 protein</fullName>
    </submittedName>
</protein>
<dbReference type="EMBL" id="FO082058">
    <property type="protein sequence ID" value="CCE73150.1"/>
    <property type="molecule type" value="Genomic_DNA"/>
</dbReference>
<dbReference type="GO" id="GO:0002098">
    <property type="term" value="P:tRNA wobble uridine modification"/>
    <property type="evidence" value="ECO:0007669"/>
    <property type="project" value="InterPro"/>
</dbReference>
<dbReference type="STRING" id="559304.G8YT99"/>
<name>G8YT99_PICSO</name>
<evidence type="ECO:0000256" key="2">
    <source>
        <dbReference type="ARBA" id="ARBA00008837"/>
    </source>
</evidence>
<evidence type="ECO:0000313" key="4">
    <source>
        <dbReference type="Proteomes" id="UP000005222"/>
    </source>
</evidence>
<dbReference type="OrthoDB" id="9995306at2759"/>
<dbReference type="PANTHER" id="PTHR16184:SF6">
    <property type="entry name" value="ELONGATOR COMPLEX PROTEIN 6"/>
    <property type="match status" value="1"/>
</dbReference>
<dbReference type="OMA" id="EYVYHIT"/>
<proteinExistence type="inferred from homology"/>
<dbReference type="Proteomes" id="UP000005222">
    <property type="component" value="Chromosome B"/>
</dbReference>
<dbReference type="PANTHER" id="PTHR16184">
    <property type="entry name" value="ELONGATOR COMPLEX PROTEIN 6"/>
    <property type="match status" value="1"/>
</dbReference>
<dbReference type="InParanoid" id="G8YT99"/>
<dbReference type="eggNOG" id="ENOG502QSI3">
    <property type="taxonomic scope" value="Eukaryota"/>
</dbReference>
<organism evidence="3 4">
    <name type="scientific">Pichia sorbitophila (strain ATCC MYA-4447 / BCRC 22081 / CBS 7064 / NBRC 10061 / NRRL Y-12695)</name>
    <name type="common">Hybrid yeast</name>
    <dbReference type="NCBI Taxonomy" id="559304"/>
    <lineage>
        <taxon>Eukaryota</taxon>
        <taxon>Fungi</taxon>
        <taxon>Dikarya</taxon>
        <taxon>Ascomycota</taxon>
        <taxon>Saccharomycotina</taxon>
        <taxon>Pichiomycetes</taxon>
        <taxon>Debaryomycetaceae</taxon>
        <taxon>Millerozyma</taxon>
    </lineage>
</organism>
<reference evidence="3 4" key="1">
    <citation type="journal article" date="2012" name="G3 (Bethesda)">
        <title>Pichia sorbitophila, an interspecies yeast hybrid reveals early steps of genome resolution following polyploidization.</title>
        <authorList>
            <person name="Leh Louis V."/>
            <person name="Despons L."/>
            <person name="Friedrich A."/>
            <person name="Martin T."/>
            <person name="Durrens P."/>
            <person name="Casaregola S."/>
            <person name="Neuveglise C."/>
            <person name="Fairhead C."/>
            <person name="Marck C."/>
            <person name="Cruz J.A."/>
            <person name="Straub M.L."/>
            <person name="Kugler V."/>
            <person name="Sacerdot C."/>
            <person name="Uzunov Z."/>
            <person name="Thierry A."/>
            <person name="Weiss S."/>
            <person name="Bleykasten C."/>
            <person name="De Montigny J."/>
            <person name="Jacques N."/>
            <person name="Jung P."/>
            <person name="Lemaire M."/>
            <person name="Mallet S."/>
            <person name="Morel G."/>
            <person name="Richard G.F."/>
            <person name="Sarkar A."/>
            <person name="Savel G."/>
            <person name="Schacherer J."/>
            <person name="Seret M.L."/>
            <person name="Talla E."/>
            <person name="Samson G."/>
            <person name="Jubin C."/>
            <person name="Poulain J."/>
            <person name="Vacherie B."/>
            <person name="Barbe V."/>
            <person name="Pelletier E."/>
            <person name="Sherman D.J."/>
            <person name="Westhof E."/>
            <person name="Weissenbach J."/>
            <person name="Baret P.V."/>
            <person name="Wincker P."/>
            <person name="Gaillardin C."/>
            <person name="Dujon B."/>
            <person name="Souciet J.L."/>
        </authorList>
    </citation>
    <scope>NUCLEOTIDE SEQUENCE [LARGE SCALE GENOMIC DNA]</scope>
    <source>
        <strain evidence="4">ATCC MYA-4447 / BCRC 22081 / CBS 7064 / NBRC 10061 / NRRL Y-12695</strain>
    </source>
</reference>
<comment type="pathway">
    <text evidence="1">tRNA modification; 5-methoxycarbonylmethyl-2-thiouridine-tRNA biosynthesis.</text>
</comment>
<dbReference type="FunCoup" id="G8YT99">
    <property type="interactions" value="474"/>
</dbReference>
<dbReference type="HOGENOM" id="CLU_086730_0_0_1"/>
<dbReference type="InterPro" id="IPR027417">
    <property type="entry name" value="P-loop_NTPase"/>
</dbReference>
<dbReference type="InterPro" id="IPR018627">
    <property type="entry name" value="ELP6"/>
</dbReference>
<sequence>MTSVQKHYLTLFNDNSIIPESVLESEHPYLSIVSHNIGTSPFWLSNSLIENGLIGTASAINKDLSPRSTQDTNVVFISFLNNEDFYVSNSKKSGIDLSINSNFKFIDLFSDLFSNRLKDPKNASRDVETMFDEVKKIIHDCQHKKRIVFIESPEFLLSSTNLTPNQLVKHLFEINKFCNLLVVISAQDSPQFVNTMAYEHSDPSFKITDFLLKLYHRSNININMQPLPTGRAKDITGCLTVTKGSRPFEIPGLRVYEKEYMYHIGKELGIDIYMR</sequence>
<comment type="similarity">
    <text evidence="2">Belongs to the ELP6 family.</text>
</comment>
<accession>G8YT99</accession>
<dbReference type="Gene3D" id="3.40.50.300">
    <property type="entry name" value="P-loop containing nucleotide triphosphate hydrolases"/>
    <property type="match status" value="1"/>
</dbReference>
<dbReference type="AlphaFoldDB" id="G8YT99"/>
<evidence type="ECO:0000256" key="1">
    <source>
        <dbReference type="ARBA" id="ARBA00005043"/>
    </source>
</evidence>
<gene>
    <name evidence="3" type="primary">Piso0_000171</name>
    <name evidence="3" type="ORF">GNLVRS01_PISO0B03653g</name>
</gene>
<keyword evidence="4" id="KW-1185">Reference proteome</keyword>
<dbReference type="UniPathway" id="UPA00988"/>
<evidence type="ECO:0000313" key="3">
    <source>
        <dbReference type="EMBL" id="CCE73150.1"/>
    </source>
</evidence>